<comment type="cofactor">
    <cofactor evidence="7 9">
        <name>Mg(2+)</name>
        <dbReference type="ChEBI" id="CHEBI:18420"/>
    </cofactor>
</comment>
<evidence type="ECO:0000313" key="11">
    <source>
        <dbReference type="Proteomes" id="UP000555828"/>
    </source>
</evidence>
<dbReference type="UniPathway" id="UPA00219"/>
<dbReference type="NCBIfam" id="TIGR00445">
    <property type="entry name" value="mraY"/>
    <property type="match status" value="1"/>
</dbReference>
<evidence type="ECO:0000256" key="4">
    <source>
        <dbReference type="ARBA" id="ARBA00022692"/>
    </source>
</evidence>
<keyword evidence="7" id="KW-0573">Peptidoglycan synthesis</keyword>
<dbReference type="PANTHER" id="PTHR22926">
    <property type="entry name" value="PHOSPHO-N-ACETYLMURAMOYL-PENTAPEPTIDE-TRANSFERASE"/>
    <property type="match status" value="1"/>
</dbReference>
<dbReference type="GO" id="GO:0008360">
    <property type="term" value="P:regulation of cell shape"/>
    <property type="evidence" value="ECO:0007669"/>
    <property type="project" value="UniProtKB-KW"/>
</dbReference>
<keyword evidence="7 9" id="KW-0460">Magnesium</keyword>
<organism evidence="10 11">
    <name type="scientific">Thermosipho japonicus</name>
    <dbReference type="NCBI Taxonomy" id="90323"/>
    <lineage>
        <taxon>Bacteria</taxon>
        <taxon>Thermotogati</taxon>
        <taxon>Thermotogota</taxon>
        <taxon>Thermotogae</taxon>
        <taxon>Thermotogales</taxon>
        <taxon>Fervidobacteriaceae</taxon>
        <taxon>Thermosipho</taxon>
    </lineage>
</organism>
<evidence type="ECO:0000256" key="8">
    <source>
        <dbReference type="NCBIfam" id="TIGR00445"/>
    </source>
</evidence>
<keyword evidence="7" id="KW-0131">Cell cycle</keyword>
<comment type="pathway">
    <text evidence="7">Cell wall biogenesis; peptidoglycan biosynthesis.</text>
</comment>
<dbReference type="PANTHER" id="PTHR22926:SF5">
    <property type="entry name" value="PHOSPHO-N-ACETYLMURAMOYL-PENTAPEPTIDE-TRANSFERASE HOMOLOG"/>
    <property type="match status" value="1"/>
</dbReference>
<keyword evidence="7" id="KW-1003">Cell membrane</keyword>
<proteinExistence type="inferred from homology"/>
<evidence type="ECO:0000256" key="1">
    <source>
        <dbReference type="ARBA" id="ARBA00004141"/>
    </source>
</evidence>
<dbReference type="GO" id="GO:0046872">
    <property type="term" value="F:metal ion binding"/>
    <property type="evidence" value="ECO:0007669"/>
    <property type="project" value="UniProtKB-KW"/>
</dbReference>
<feature type="binding site" evidence="9">
    <location>
        <position position="146"/>
    </location>
    <ligand>
        <name>Mg(2+)</name>
        <dbReference type="ChEBI" id="CHEBI:18420"/>
    </ligand>
</feature>
<dbReference type="GO" id="GO:0008963">
    <property type="term" value="F:phospho-N-acetylmuramoyl-pentapeptide-transferase activity"/>
    <property type="evidence" value="ECO:0007669"/>
    <property type="project" value="UniProtKB-UniRule"/>
</dbReference>
<evidence type="ECO:0000256" key="9">
    <source>
        <dbReference type="PIRSR" id="PIRSR600715-1"/>
    </source>
</evidence>
<evidence type="ECO:0000313" key="10">
    <source>
        <dbReference type="EMBL" id="MBB6062832.1"/>
    </source>
</evidence>
<dbReference type="InterPro" id="IPR018480">
    <property type="entry name" value="PNAcMuramoyl-5peptid_Trfase_CS"/>
</dbReference>
<comment type="function">
    <text evidence="7">Catalyzes the initial step of the lipid cycle reactions in the biosynthesis of the cell wall peptidoglycan: transfers peptidoglycan precursor phospho-MurNAc-pentapeptide from UDP-MurNAc-pentapeptide onto the lipid carrier undecaprenyl phosphate, yielding undecaprenyl-pyrophosphoryl-MurNAc-pentapeptide, known as lipid I.</text>
</comment>
<dbReference type="GO" id="GO:0005886">
    <property type="term" value="C:plasma membrane"/>
    <property type="evidence" value="ECO:0007669"/>
    <property type="project" value="UniProtKB-SubCell"/>
</dbReference>
<comment type="catalytic activity">
    <reaction evidence="7">
        <text>UDP-N-acetyl-alpha-D-muramoyl-L-alanyl-gamma-D-glutamyl-meso-2,6-diaminopimeloyl-D-alanyl-D-alanine + di-trans,octa-cis-undecaprenyl phosphate = di-trans,octa-cis-undecaprenyl diphospho-N-acetyl-alpha-D-muramoyl-L-alanyl-D-glutamyl-meso-2,6-diaminopimeloyl-D-alanyl-D-alanine + UMP</text>
        <dbReference type="Rhea" id="RHEA:28386"/>
        <dbReference type="ChEBI" id="CHEBI:57865"/>
        <dbReference type="ChEBI" id="CHEBI:60392"/>
        <dbReference type="ChEBI" id="CHEBI:61386"/>
        <dbReference type="ChEBI" id="CHEBI:61387"/>
        <dbReference type="EC" id="2.7.8.13"/>
    </reaction>
</comment>
<protein>
    <recommendedName>
        <fullName evidence="7 8">Phospho-N-acetylmuramoyl-pentapeptide-transferase</fullName>
        <ecNumber evidence="7 8">2.7.8.13</ecNumber>
    </recommendedName>
    <alternativeName>
        <fullName evidence="7">UDP-MurNAc-pentapeptide phosphotransferase</fullName>
    </alternativeName>
</protein>
<gene>
    <name evidence="7" type="primary">mraY</name>
    <name evidence="10" type="ORF">HNP65_001284</name>
</gene>
<keyword evidence="7" id="KW-0133">Cell shape</keyword>
<comment type="subcellular location">
    <subcellularLocation>
        <location evidence="7">Cell membrane</location>
        <topology evidence="7">Multi-pass membrane protein</topology>
    </subcellularLocation>
    <subcellularLocation>
        <location evidence="1">Membrane</location>
        <topology evidence="1">Multi-pass membrane protein</topology>
    </subcellularLocation>
</comment>
<keyword evidence="7" id="KW-0132">Cell division</keyword>
<feature type="binding site" evidence="9">
    <location>
        <position position="199"/>
    </location>
    <ligand>
        <name>Mg(2+)</name>
        <dbReference type="ChEBI" id="CHEBI:18420"/>
    </ligand>
</feature>
<evidence type="ECO:0000256" key="6">
    <source>
        <dbReference type="ARBA" id="ARBA00023136"/>
    </source>
</evidence>
<dbReference type="PROSITE" id="PS01348">
    <property type="entry name" value="MRAY_2"/>
    <property type="match status" value="1"/>
</dbReference>
<dbReference type="GO" id="GO:0051301">
    <property type="term" value="P:cell division"/>
    <property type="evidence" value="ECO:0007669"/>
    <property type="project" value="UniProtKB-KW"/>
</dbReference>
<name>A0A841GGV4_9BACT</name>
<feature type="transmembrane region" description="Helical" evidence="7">
    <location>
        <begin position="157"/>
        <end position="188"/>
    </location>
</feature>
<keyword evidence="5 7" id="KW-1133">Transmembrane helix</keyword>
<dbReference type="GO" id="GO:0009252">
    <property type="term" value="P:peptidoglycan biosynthetic process"/>
    <property type="evidence" value="ECO:0007669"/>
    <property type="project" value="UniProtKB-UniRule"/>
</dbReference>
<feature type="transmembrane region" description="Helical" evidence="7">
    <location>
        <begin position="101"/>
        <end position="121"/>
    </location>
</feature>
<comment type="caution">
    <text evidence="7">Lacks conserved residue(s) required for the propagation of feature annotation.</text>
</comment>
<evidence type="ECO:0000256" key="2">
    <source>
        <dbReference type="ARBA" id="ARBA00005583"/>
    </source>
</evidence>
<dbReference type="EC" id="2.7.8.13" evidence="7 8"/>
<keyword evidence="11" id="KW-1185">Reference proteome</keyword>
<keyword evidence="6 7" id="KW-0472">Membrane</keyword>
<dbReference type="InterPro" id="IPR000715">
    <property type="entry name" value="Glycosyl_transferase_4"/>
</dbReference>
<dbReference type="CDD" id="cd06852">
    <property type="entry name" value="GT_MraY"/>
    <property type="match status" value="1"/>
</dbReference>
<dbReference type="AlphaFoldDB" id="A0A841GGV4"/>
<comment type="caution">
    <text evidence="10">The sequence shown here is derived from an EMBL/GenBank/DDBJ whole genome shotgun (WGS) entry which is preliminary data.</text>
</comment>
<dbReference type="InterPro" id="IPR003524">
    <property type="entry name" value="PNAcMuramoyl-5peptid_Trfase"/>
</dbReference>
<sequence length="288" mass="32539">MYILNFIITAILIYYYIKLMKKIRVGQYIREEGPDLHNYKSGTPTAAGIVFISTASIFLLISKAPIIFVLSLILFGFIGFIDDISSILKKNALGLRAYQKFLLQIIFSLLLISFTNVRPIFGIEVSKTTYYIFWTFVIVGASNAVNLTDGLDGLAGWVWITSMVPLMFFTKDYSVLIIISSVLAFLLFNSRPASIFMGDTGSLALGAFLAVFAMHYNIETQLVFSSSIFIVETLSVIIQVFSFKVFKKRVFKMSPIHHHFELLGWKEEKIVGVFSAINLLISLSILRW</sequence>
<reference evidence="10 11" key="1">
    <citation type="submission" date="2020-08" db="EMBL/GenBank/DDBJ databases">
        <title>Genomic Encyclopedia of Type Strains, Phase IV (KMG-IV): sequencing the most valuable type-strain genomes for metagenomic binning, comparative biology and taxonomic classification.</title>
        <authorList>
            <person name="Goeker M."/>
        </authorList>
    </citation>
    <scope>NUCLEOTIDE SEQUENCE [LARGE SCALE GENOMIC DNA]</scope>
    <source>
        <strain evidence="10 11">DSM 13481</strain>
    </source>
</reference>
<keyword evidence="3 7" id="KW-0808">Transferase</keyword>
<evidence type="ECO:0000256" key="5">
    <source>
        <dbReference type="ARBA" id="ARBA00022989"/>
    </source>
</evidence>
<keyword evidence="4 7" id="KW-0812">Transmembrane</keyword>
<keyword evidence="7" id="KW-0961">Cell wall biogenesis/degradation</keyword>
<feature type="transmembrane region" description="Helical" evidence="7">
    <location>
        <begin position="222"/>
        <end position="243"/>
    </location>
</feature>
<feature type="transmembrane region" description="Helical" evidence="7">
    <location>
        <begin position="128"/>
        <end position="145"/>
    </location>
</feature>
<dbReference type="PROSITE" id="PS01347">
    <property type="entry name" value="MRAY_1"/>
    <property type="match status" value="1"/>
</dbReference>
<comment type="similarity">
    <text evidence="2 7">Belongs to the glycosyltransferase 4 family. MraY subfamily.</text>
</comment>
<feature type="transmembrane region" description="Helical" evidence="7">
    <location>
        <begin position="195"/>
        <end position="216"/>
    </location>
</feature>
<dbReference type="EMBL" id="JACHEX010000003">
    <property type="protein sequence ID" value="MBB6062832.1"/>
    <property type="molecule type" value="Genomic_DNA"/>
</dbReference>
<dbReference type="HAMAP" id="MF_00038">
    <property type="entry name" value="MraY"/>
    <property type="match status" value="1"/>
</dbReference>
<dbReference type="Proteomes" id="UP000555828">
    <property type="component" value="Unassembled WGS sequence"/>
</dbReference>
<accession>A0A841GGV4</accession>
<dbReference type="GO" id="GO:0071555">
    <property type="term" value="P:cell wall organization"/>
    <property type="evidence" value="ECO:0007669"/>
    <property type="project" value="UniProtKB-KW"/>
</dbReference>
<evidence type="ECO:0000256" key="3">
    <source>
        <dbReference type="ARBA" id="ARBA00022679"/>
    </source>
</evidence>
<dbReference type="RefSeq" id="WP_184619466.1">
    <property type="nucleotide sequence ID" value="NZ_JACHEX010000003.1"/>
</dbReference>
<evidence type="ECO:0000256" key="7">
    <source>
        <dbReference type="HAMAP-Rule" id="MF_00038"/>
    </source>
</evidence>
<dbReference type="Pfam" id="PF00953">
    <property type="entry name" value="Glycos_transf_4"/>
    <property type="match status" value="1"/>
</dbReference>
<feature type="transmembrane region" description="Helical" evidence="7">
    <location>
        <begin position="57"/>
        <end position="81"/>
    </location>
</feature>
<feature type="transmembrane region" description="Helical" evidence="7">
    <location>
        <begin position="6"/>
        <end position="21"/>
    </location>
</feature>
<keyword evidence="7 9" id="KW-0479">Metal-binding</keyword>